<organism evidence="2 3">
    <name type="scientific">Tanacetum coccineum</name>
    <dbReference type="NCBI Taxonomy" id="301880"/>
    <lineage>
        <taxon>Eukaryota</taxon>
        <taxon>Viridiplantae</taxon>
        <taxon>Streptophyta</taxon>
        <taxon>Embryophyta</taxon>
        <taxon>Tracheophyta</taxon>
        <taxon>Spermatophyta</taxon>
        <taxon>Magnoliopsida</taxon>
        <taxon>eudicotyledons</taxon>
        <taxon>Gunneridae</taxon>
        <taxon>Pentapetalae</taxon>
        <taxon>asterids</taxon>
        <taxon>campanulids</taxon>
        <taxon>Asterales</taxon>
        <taxon>Asteraceae</taxon>
        <taxon>Asteroideae</taxon>
        <taxon>Anthemideae</taxon>
        <taxon>Anthemidinae</taxon>
        <taxon>Tanacetum</taxon>
    </lineage>
</organism>
<reference evidence="2" key="2">
    <citation type="submission" date="2022-01" db="EMBL/GenBank/DDBJ databases">
        <authorList>
            <person name="Yamashiro T."/>
            <person name="Shiraishi A."/>
            <person name="Satake H."/>
            <person name="Nakayama K."/>
        </authorList>
    </citation>
    <scope>NUCLEOTIDE SEQUENCE</scope>
</reference>
<feature type="region of interest" description="Disordered" evidence="1">
    <location>
        <begin position="51"/>
        <end position="140"/>
    </location>
</feature>
<gene>
    <name evidence="2" type="ORF">Tco_0799749</name>
</gene>
<dbReference type="EMBL" id="BQNB010011606">
    <property type="protein sequence ID" value="GJS92781.1"/>
    <property type="molecule type" value="Genomic_DNA"/>
</dbReference>
<feature type="non-terminal residue" evidence="2">
    <location>
        <position position="1"/>
    </location>
</feature>
<sequence length="358" mass="39640">IYVTGDDFPLGNLKFVPKGEKDEVFGKHIPKELINEAIQTSPYYEQYLDMVARKPTTKRDEQKKTTSAADKPKKPTPVKKPVPAKQTKPVKEKSTKPSSLKKADKGKVRKVRKGKRSLQLVDEDEKAQPEHEPQVEDEEYDLQRGIQISLDCFSLELFQAPVVEGKGKAIATDKHDDTFANVVRDTPSPADAETGAGTDKTNSGDTKMLDVDEDRGKNVSNTVAQEERIVELDEDQAGSDPEHERLKRLYEEHVHLKKPLSLSGTLSSMKNLDDAFTYSDQFLNDKPNKEEPDKANVEIEVESMVTVPIHQASSSAPPLSTPVIIISSPKPVSPPIQEPVFTATTTTTTITLLPPPPP</sequence>
<evidence type="ECO:0000313" key="3">
    <source>
        <dbReference type="Proteomes" id="UP001151760"/>
    </source>
</evidence>
<keyword evidence="3" id="KW-1185">Reference proteome</keyword>
<dbReference type="Proteomes" id="UP001151760">
    <property type="component" value="Unassembled WGS sequence"/>
</dbReference>
<protein>
    <recommendedName>
        <fullName evidence="4">Histone deacetylase 14</fullName>
    </recommendedName>
</protein>
<accession>A0ABQ4ZU10</accession>
<feature type="compositionally biased region" description="Basic residues" evidence="1">
    <location>
        <begin position="107"/>
        <end position="116"/>
    </location>
</feature>
<evidence type="ECO:0000256" key="1">
    <source>
        <dbReference type="SAM" id="MobiDB-lite"/>
    </source>
</evidence>
<evidence type="ECO:0000313" key="2">
    <source>
        <dbReference type="EMBL" id="GJS92781.1"/>
    </source>
</evidence>
<reference evidence="2" key="1">
    <citation type="journal article" date="2022" name="Int. J. Mol. Sci.">
        <title>Draft Genome of Tanacetum Coccineum: Genomic Comparison of Closely Related Tanacetum-Family Plants.</title>
        <authorList>
            <person name="Yamashiro T."/>
            <person name="Shiraishi A."/>
            <person name="Nakayama K."/>
            <person name="Satake H."/>
        </authorList>
    </citation>
    <scope>NUCLEOTIDE SEQUENCE</scope>
</reference>
<feature type="compositionally biased region" description="Basic and acidic residues" evidence="1">
    <location>
        <begin position="89"/>
        <end position="106"/>
    </location>
</feature>
<comment type="caution">
    <text evidence="2">The sequence shown here is derived from an EMBL/GenBank/DDBJ whole genome shotgun (WGS) entry which is preliminary data.</text>
</comment>
<feature type="region of interest" description="Disordered" evidence="1">
    <location>
        <begin position="184"/>
        <end position="212"/>
    </location>
</feature>
<proteinExistence type="predicted"/>
<name>A0ABQ4ZU10_9ASTR</name>
<evidence type="ECO:0008006" key="4">
    <source>
        <dbReference type="Google" id="ProtNLM"/>
    </source>
</evidence>